<dbReference type="EMBL" id="JAUEPR010000011">
    <property type="protein sequence ID" value="KAK0479505.1"/>
    <property type="molecule type" value="Genomic_DNA"/>
</dbReference>
<proteinExistence type="predicted"/>
<reference evidence="1" key="1">
    <citation type="submission" date="2023-06" db="EMBL/GenBank/DDBJ databases">
        <authorList>
            <consortium name="Lawrence Berkeley National Laboratory"/>
            <person name="Ahrendt S."/>
            <person name="Sahu N."/>
            <person name="Indic B."/>
            <person name="Wong-Bajracharya J."/>
            <person name="Merenyi Z."/>
            <person name="Ke H.-M."/>
            <person name="Monk M."/>
            <person name="Kocsube S."/>
            <person name="Drula E."/>
            <person name="Lipzen A."/>
            <person name="Balint B."/>
            <person name="Henrissat B."/>
            <person name="Andreopoulos B."/>
            <person name="Martin F.M."/>
            <person name="Harder C.B."/>
            <person name="Rigling D."/>
            <person name="Ford K.L."/>
            <person name="Foster G.D."/>
            <person name="Pangilinan J."/>
            <person name="Papanicolaou A."/>
            <person name="Barry K."/>
            <person name="LaButti K."/>
            <person name="Viragh M."/>
            <person name="Koriabine M."/>
            <person name="Yan M."/>
            <person name="Riley R."/>
            <person name="Champramary S."/>
            <person name="Plett K.L."/>
            <person name="Tsai I.J."/>
            <person name="Slot J."/>
            <person name="Sipos G."/>
            <person name="Plett J."/>
            <person name="Nagy L.G."/>
            <person name="Grigoriev I.V."/>
        </authorList>
    </citation>
    <scope>NUCLEOTIDE SEQUENCE</scope>
    <source>
        <strain evidence="1">ICMP 16352</strain>
    </source>
</reference>
<dbReference type="Proteomes" id="UP001175227">
    <property type="component" value="Unassembled WGS sequence"/>
</dbReference>
<accession>A0AA39UHW0</accession>
<name>A0AA39UHW0_9AGAR</name>
<protein>
    <submittedName>
        <fullName evidence="1">Uncharacterized protein</fullName>
    </submittedName>
</protein>
<organism evidence="1 2">
    <name type="scientific">Armillaria novae-zelandiae</name>
    <dbReference type="NCBI Taxonomy" id="153914"/>
    <lineage>
        <taxon>Eukaryota</taxon>
        <taxon>Fungi</taxon>
        <taxon>Dikarya</taxon>
        <taxon>Basidiomycota</taxon>
        <taxon>Agaricomycotina</taxon>
        <taxon>Agaricomycetes</taxon>
        <taxon>Agaricomycetidae</taxon>
        <taxon>Agaricales</taxon>
        <taxon>Marasmiineae</taxon>
        <taxon>Physalacriaceae</taxon>
        <taxon>Armillaria</taxon>
    </lineage>
</organism>
<dbReference type="AlphaFoldDB" id="A0AA39UHW0"/>
<gene>
    <name evidence="1" type="ORF">IW261DRAFT_1564148</name>
</gene>
<comment type="caution">
    <text evidence="1">The sequence shown here is derived from an EMBL/GenBank/DDBJ whole genome shotgun (WGS) entry which is preliminary data.</text>
</comment>
<evidence type="ECO:0000313" key="2">
    <source>
        <dbReference type="Proteomes" id="UP001175227"/>
    </source>
</evidence>
<sequence>MDGRDGDVWTYVHNSLSPIFGYKMSVESVQSIIHQGNYGIEGFCNWIEFSIINLGVEGAWLEGKLNTVLEAVNVLIPSSPCSSLGLNTDQNHAADINDPHKMIDINSSPPVTNCMSAGHLSSLFKLGFREIECLGYQLHFPDSELLLTLYAFAIHKNSHLHVTWSVSVMDNAITLRSHECSHNLIIPASDDDKPCTSCSNLHNNTIVMGIQHRSFDGVDESTPWSYLAHDHLTMLLQKKNKKIHQLQLNALNAACKLGVCNTQLEGWKRFSVAIGTHDIPRLWKLIASELKKGGSIFAILTKVDHAVQKNYYPRGYKRTDFERAYLIWKLGGVSAAKIAFCTMGLPSISATRRFIHISLLYASPSDPTTNKIEYNLKASFSGLPSLQAQQETPAALSNVYTGVVMAMDEIKLQERL</sequence>
<evidence type="ECO:0000313" key="1">
    <source>
        <dbReference type="EMBL" id="KAK0479505.1"/>
    </source>
</evidence>
<keyword evidence="2" id="KW-1185">Reference proteome</keyword>